<evidence type="ECO:0000256" key="3">
    <source>
        <dbReference type="ARBA" id="ARBA00023125"/>
    </source>
</evidence>
<evidence type="ECO:0000313" key="5">
    <source>
        <dbReference type="EMBL" id="TDC15520.1"/>
    </source>
</evidence>
<evidence type="ECO:0000256" key="2">
    <source>
        <dbReference type="ARBA" id="ARBA00022747"/>
    </source>
</evidence>
<dbReference type="GO" id="GO:0003677">
    <property type="term" value="F:DNA binding"/>
    <property type="evidence" value="ECO:0007669"/>
    <property type="project" value="UniProtKB-KW"/>
</dbReference>
<comment type="similarity">
    <text evidence="1">Belongs to the type-I restriction system S methylase family.</text>
</comment>
<dbReference type="InterPro" id="IPR052021">
    <property type="entry name" value="Type-I_RS_S_subunit"/>
</dbReference>
<proteinExistence type="inferred from homology"/>
<dbReference type="Gene3D" id="3.90.220.20">
    <property type="entry name" value="DNA methylase specificity domains"/>
    <property type="match status" value="2"/>
</dbReference>
<comment type="caution">
    <text evidence="5">The sequence shown here is derived from an EMBL/GenBank/DDBJ whole genome shotgun (WGS) entry which is preliminary data.</text>
</comment>
<evidence type="ECO:0000259" key="4">
    <source>
        <dbReference type="Pfam" id="PF01420"/>
    </source>
</evidence>
<keyword evidence="6" id="KW-1185">Reference proteome</keyword>
<keyword evidence="3" id="KW-0238">DNA-binding</keyword>
<reference evidence="5 6" key="1">
    <citation type="submission" date="2019-03" db="EMBL/GenBank/DDBJ databases">
        <title>Draft genome sequences of novel Actinobacteria.</title>
        <authorList>
            <person name="Sahin N."/>
            <person name="Ay H."/>
            <person name="Saygin H."/>
        </authorList>
    </citation>
    <scope>NUCLEOTIDE SEQUENCE [LARGE SCALE GENOMIC DNA]</scope>
    <source>
        <strain evidence="5 6">DSM 45347</strain>
    </source>
</reference>
<feature type="domain" description="Type I restriction modification DNA specificity" evidence="4">
    <location>
        <begin position="87"/>
        <end position="169"/>
    </location>
</feature>
<dbReference type="GO" id="GO:0009307">
    <property type="term" value="P:DNA restriction-modification system"/>
    <property type="evidence" value="ECO:0007669"/>
    <property type="project" value="UniProtKB-KW"/>
</dbReference>
<organism evidence="5 6">
    <name type="scientific">Actinomadura bangladeshensis</name>
    <dbReference type="NCBI Taxonomy" id="453573"/>
    <lineage>
        <taxon>Bacteria</taxon>
        <taxon>Bacillati</taxon>
        <taxon>Actinomycetota</taxon>
        <taxon>Actinomycetes</taxon>
        <taxon>Streptosporangiales</taxon>
        <taxon>Thermomonosporaceae</taxon>
        <taxon>Actinomadura</taxon>
    </lineage>
</organism>
<protein>
    <recommendedName>
        <fullName evidence="4">Type I restriction modification DNA specificity domain-containing protein</fullName>
    </recommendedName>
</protein>
<dbReference type="EMBL" id="SMJW01000065">
    <property type="protein sequence ID" value="TDC15520.1"/>
    <property type="molecule type" value="Genomic_DNA"/>
</dbReference>
<dbReference type="AlphaFoldDB" id="A0A4R4P494"/>
<dbReference type="SUPFAM" id="SSF116734">
    <property type="entry name" value="DNA methylase specificity domain"/>
    <property type="match status" value="2"/>
</dbReference>
<dbReference type="InterPro" id="IPR044946">
    <property type="entry name" value="Restrct_endonuc_typeI_TRD_sf"/>
</dbReference>
<dbReference type="Pfam" id="PF01420">
    <property type="entry name" value="Methylase_S"/>
    <property type="match status" value="1"/>
</dbReference>
<dbReference type="PANTHER" id="PTHR30408">
    <property type="entry name" value="TYPE-1 RESTRICTION ENZYME ECOKI SPECIFICITY PROTEIN"/>
    <property type="match status" value="1"/>
</dbReference>
<evidence type="ECO:0000256" key="1">
    <source>
        <dbReference type="ARBA" id="ARBA00010923"/>
    </source>
</evidence>
<evidence type="ECO:0000313" key="6">
    <source>
        <dbReference type="Proteomes" id="UP000295431"/>
    </source>
</evidence>
<sequence>MYDVRLRDIVHINPEGVSGELGSDTPFKYIDLSAVSRGVVNWDDLETYQTSTAPSRAQRRVRLGDCLFGTVRPTQQSHGFVDRGQETLIASTGFSVLRAKAGVAEPRFIYHWMLSGEALVQAERVAVGSNYPAVNESDVASFVVKLPSVPEQRRIADILDALDAQIECQRRVVKKLVAVAQGVSEEQLSLIVQNVKSARLDEVADIGSGVTLGGDVESGIELPYLRVANVQDGYIDTSEMKTVRVARSEVARYLLEVGDVLLTEGGDIDKLGRGAVWDGRIDPCICQNHIFRVRCRRETIRPEFMAAYAGSIEGKAYFLGIAKQTTNLATINSTQLKAMPIPLPSVVEQDRFIHLMKEARARLDVELAMTEKLLTLKQGLAEDLLTGRARVPEAEAVVESL</sequence>
<gene>
    <name evidence="5" type="ORF">E1284_15265</name>
</gene>
<dbReference type="PANTHER" id="PTHR30408:SF12">
    <property type="entry name" value="TYPE I RESTRICTION ENZYME MJAVIII SPECIFICITY SUBUNIT"/>
    <property type="match status" value="1"/>
</dbReference>
<dbReference type="CDD" id="cd17253">
    <property type="entry name" value="RMtype1_S_Eco933I-TRD2-CR2_like"/>
    <property type="match status" value="1"/>
</dbReference>
<accession>A0A4R4P494</accession>
<dbReference type="Proteomes" id="UP000295431">
    <property type="component" value="Unassembled WGS sequence"/>
</dbReference>
<keyword evidence="2" id="KW-0680">Restriction system</keyword>
<dbReference type="InterPro" id="IPR000055">
    <property type="entry name" value="Restrct_endonuc_typeI_TRD"/>
</dbReference>
<name>A0A4R4P494_9ACTN</name>
<dbReference type="OrthoDB" id="3197085at2"/>